<dbReference type="PANTHER" id="PTHR19384:SF10">
    <property type="entry name" value="NADPH-DEPENDENT DIFLAVIN OXIDOREDUCTASE 1"/>
    <property type="match status" value="1"/>
</dbReference>
<dbReference type="Proteomes" id="UP000195602">
    <property type="component" value="Unassembled WGS sequence"/>
</dbReference>
<dbReference type="SUPFAM" id="SSF63380">
    <property type="entry name" value="Riboflavin synthase domain-like"/>
    <property type="match status" value="1"/>
</dbReference>
<dbReference type="GO" id="GO:0005829">
    <property type="term" value="C:cytosol"/>
    <property type="evidence" value="ECO:0007669"/>
    <property type="project" value="TreeGrafter"/>
</dbReference>
<dbReference type="Pfam" id="PF00667">
    <property type="entry name" value="FAD_binding_1"/>
    <property type="match status" value="1"/>
</dbReference>
<feature type="binding site" evidence="9">
    <location>
        <begin position="411"/>
        <end position="414"/>
    </location>
    <ligand>
        <name>FAD</name>
        <dbReference type="ChEBI" id="CHEBI:57692"/>
    </ligand>
</feature>
<comment type="similarity">
    <text evidence="9">Belongs to the NADPH-dependent diflavin oxidoreductase NDOR1 family.</text>
</comment>
<comment type="caution">
    <text evidence="12">The sequence shown here is derived from an EMBL/GenBank/DDBJ whole genome shotgun (WGS) entry which is preliminary data.</text>
</comment>
<evidence type="ECO:0000313" key="13">
    <source>
        <dbReference type="Proteomes" id="UP000195602"/>
    </source>
</evidence>
<feature type="binding site" evidence="9">
    <location>
        <begin position="14"/>
        <end position="19"/>
    </location>
    <ligand>
        <name>FMN</name>
        <dbReference type="ChEBI" id="CHEBI:58210"/>
    </ligand>
</feature>
<gene>
    <name evidence="9" type="primary">TAH18</name>
    <name evidence="12" type="ORF">A9F13_04g01232</name>
</gene>
<dbReference type="Pfam" id="PF00175">
    <property type="entry name" value="NAD_binding_1"/>
    <property type="match status" value="1"/>
</dbReference>
<dbReference type="InterPro" id="IPR017938">
    <property type="entry name" value="Riboflavin_synthase-like_b-brl"/>
</dbReference>
<dbReference type="GO" id="GO:0005739">
    <property type="term" value="C:mitochondrion"/>
    <property type="evidence" value="ECO:0007669"/>
    <property type="project" value="UniProtKB-SubCell"/>
</dbReference>
<dbReference type="InterPro" id="IPR029039">
    <property type="entry name" value="Flavoprotein-like_sf"/>
</dbReference>
<feature type="binding site" evidence="9">
    <location>
        <position position="348"/>
    </location>
    <ligand>
        <name>FAD</name>
        <dbReference type="ChEBI" id="CHEBI:57692"/>
    </ligand>
</feature>
<keyword evidence="4 9" id="KW-0285">Flavoprotein</keyword>
<feature type="binding site" evidence="9">
    <location>
        <position position="584"/>
    </location>
    <ligand>
        <name>FAD</name>
        <dbReference type="ChEBI" id="CHEBI:57692"/>
    </ligand>
</feature>
<dbReference type="GO" id="GO:0010181">
    <property type="term" value="F:FMN binding"/>
    <property type="evidence" value="ECO:0007669"/>
    <property type="project" value="UniProtKB-UniRule"/>
</dbReference>
<dbReference type="Gene3D" id="3.40.50.360">
    <property type="match status" value="1"/>
</dbReference>
<evidence type="ECO:0000256" key="5">
    <source>
        <dbReference type="ARBA" id="ARBA00022643"/>
    </source>
</evidence>
<name>A0AA91Q2S8_CLALS</name>
<dbReference type="EMBL" id="LYUB02000004">
    <property type="protein sequence ID" value="OVF09643.1"/>
    <property type="molecule type" value="Genomic_DNA"/>
</dbReference>
<dbReference type="PRINTS" id="PR00369">
    <property type="entry name" value="FLAVODOXIN"/>
</dbReference>
<dbReference type="Pfam" id="PF00258">
    <property type="entry name" value="Flavodoxin_1"/>
    <property type="match status" value="1"/>
</dbReference>
<protein>
    <recommendedName>
        <fullName evidence="9">NADPH-dependent diflavin oxidoreductase 1</fullName>
        <ecNumber evidence="9">1.18.1.-</ecNumber>
    </recommendedName>
    <alternativeName>
        <fullName evidence="9">NADPH-dependent FMN and FAD-containing oxidoreductase</fullName>
    </alternativeName>
</protein>
<evidence type="ECO:0000256" key="4">
    <source>
        <dbReference type="ARBA" id="ARBA00022630"/>
    </source>
</evidence>
<dbReference type="GO" id="GO:0016226">
    <property type="term" value="P:iron-sulfur cluster assembly"/>
    <property type="evidence" value="ECO:0007669"/>
    <property type="project" value="UniProtKB-UniRule"/>
</dbReference>
<dbReference type="KEGG" id="clus:A9F13_04g01232"/>
<dbReference type="InterPro" id="IPR028879">
    <property type="entry name" value="NDOR1"/>
</dbReference>
<feature type="binding site" evidence="9">
    <location>
        <begin position="507"/>
        <end position="508"/>
    </location>
    <ligand>
        <name>NADP(+)</name>
        <dbReference type="ChEBI" id="CHEBI:58349"/>
    </ligand>
</feature>
<comment type="catalytic activity">
    <reaction evidence="9">
        <text>2 oxidized [2Fe-2S]-[protein] + NADPH = 2 reduced [2Fe-2S]-[protein] + NADP(+) + H(+)</text>
        <dbReference type="Rhea" id="RHEA:67716"/>
        <dbReference type="Rhea" id="RHEA-COMP:17327"/>
        <dbReference type="Rhea" id="RHEA-COMP:17328"/>
        <dbReference type="ChEBI" id="CHEBI:15378"/>
        <dbReference type="ChEBI" id="CHEBI:33737"/>
        <dbReference type="ChEBI" id="CHEBI:33738"/>
        <dbReference type="ChEBI" id="CHEBI:57783"/>
        <dbReference type="ChEBI" id="CHEBI:58349"/>
    </reaction>
</comment>
<proteinExistence type="inferred from homology"/>
<dbReference type="InterPro" id="IPR001709">
    <property type="entry name" value="Flavoprot_Pyr_Nucl_cyt_Rdtase"/>
</dbReference>
<dbReference type="PROSITE" id="PS50902">
    <property type="entry name" value="FLAVODOXIN_LIKE"/>
    <property type="match status" value="1"/>
</dbReference>
<dbReference type="Gene3D" id="1.20.990.10">
    <property type="entry name" value="NADPH-cytochrome p450 Reductase, Chain A, domain 3"/>
    <property type="match status" value="1"/>
</dbReference>
<dbReference type="SUPFAM" id="SSF52218">
    <property type="entry name" value="Flavoproteins"/>
    <property type="match status" value="1"/>
</dbReference>
<evidence type="ECO:0000256" key="9">
    <source>
        <dbReference type="HAMAP-Rule" id="MF_03178"/>
    </source>
</evidence>
<dbReference type="InterPro" id="IPR023173">
    <property type="entry name" value="NADPH_Cyt_P450_Rdtase_alpha"/>
</dbReference>
<evidence type="ECO:0000259" key="11">
    <source>
        <dbReference type="PROSITE" id="PS51384"/>
    </source>
</evidence>
<comment type="similarity">
    <text evidence="9">In the C-terminal section; belongs to the flavoprotein pyridine nucleotide cytochrome reductase family.</text>
</comment>
<evidence type="ECO:0000256" key="6">
    <source>
        <dbReference type="ARBA" id="ARBA00022827"/>
    </source>
</evidence>
<dbReference type="GO" id="GO:0160246">
    <property type="term" value="F:NADPH-iron-sulfur [2Fe-2S] protein oxidoreductase activity"/>
    <property type="evidence" value="ECO:0007669"/>
    <property type="project" value="InterPro"/>
</dbReference>
<dbReference type="GO" id="GO:0050661">
    <property type="term" value="F:NADP binding"/>
    <property type="evidence" value="ECO:0007669"/>
    <property type="project" value="UniProtKB-UniRule"/>
</dbReference>
<dbReference type="InterPro" id="IPR008254">
    <property type="entry name" value="Flavodoxin/NO_synth"/>
</dbReference>
<comment type="cofactor">
    <cofactor evidence="1 9">
        <name>FMN</name>
        <dbReference type="ChEBI" id="CHEBI:58210"/>
    </cofactor>
</comment>
<dbReference type="AlphaFoldDB" id="A0AA91Q2S8"/>
<reference evidence="12 13" key="1">
    <citation type="submission" date="2017-04" db="EMBL/GenBank/DDBJ databases">
        <title>Draft genome of the yeast Clavispora lusitaniae type strain CBS 6936.</title>
        <authorList>
            <person name="Durrens P."/>
            <person name="Klopp C."/>
            <person name="Biteau N."/>
            <person name="Fitton-Ouhabi V."/>
            <person name="Dementhon K."/>
            <person name="Accoceberry I."/>
            <person name="Sherman D.J."/>
            <person name="Noel T."/>
        </authorList>
    </citation>
    <scope>NUCLEOTIDE SEQUENCE [LARGE SCALE GENOMIC DNA]</scope>
    <source>
        <strain evidence="12 13">CBS 6936</strain>
    </source>
</reference>
<dbReference type="InterPro" id="IPR001433">
    <property type="entry name" value="OxRdtase_FAD/NAD-bd"/>
</dbReference>
<dbReference type="GO" id="GO:0050660">
    <property type="term" value="F:flavin adenine dinucleotide binding"/>
    <property type="evidence" value="ECO:0007669"/>
    <property type="project" value="UniProtKB-UniRule"/>
</dbReference>
<feature type="domain" description="FAD-binding FR-type" evidence="11">
    <location>
        <begin position="199"/>
        <end position="446"/>
    </location>
</feature>
<feature type="domain" description="Flavodoxin-like" evidence="10">
    <location>
        <begin position="8"/>
        <end position="153"/>
    </location>
</feature>
<dbReference type="Gene3D" id="2.40.30.10">
    <property type="entry name" value="Translation factors"/>
    <property type="match status" value="1"/>
</dbReference>
<evidence type="ECO:0000256" key="8">
    <source>
        <dbReference type="ARBA" id="ARBA00023002"/>
    </source>
</evidence>
<dbReference type="InterPro" id="IPR001094">
    <property type="entry name" value="Flavdoxin-like"/>
</dbReference>
<organism evidence="12 13">
    <name type="scientific">Clavispora lusitaniae</name>
    <name type="common">Candida lusitaniae</name>
    <dbReference type="NCBI Taxonomy" id="36911"/>
    <lineage>
        <taxon>Eukaryota</taxon>
        <taxon>Fungi</taxon>
        <taxon>Dikarya</taxon>
        <taxon>Ascomycota</taxon>
        <taxon>Saccharomycotina</taxon>
        <taxon>Pichiomycetes</taxon>
        <taxon>Metschnikowiaceae</taxon>
        <taxon>Clavispora</taxon>
    </lineage>
</organism>
<dbReference type="PROSITE" id="PS51384">
    <property type="entry name" value="FAD_FR"/>
    <property type="match status" value="1"/>
</dbReference>
<keyword evidence="6 9" id="KW-0274">FAD</keyword>
<dbReference type="EC" id="1.18.1.-" evidence="9"/>
<evidence type="ECO:0000256" key="7">
    <source>
        <dbReference type="ARBA" id="ARBA00022857"/>
    </source>
</evidence>
<keyword evidence="8 9" id="KW-0560">Oxidoreductase</keyword>
<evidence type="ECO:0000256" key="3">
    <source>
        <dbReference type="ARBA" id="ARBA00022490"/>
    </source>
</evidence>
<evidence type="ECO:0000256" key="2">
    <source>
        <dbReference type="ARBA" id="ARBA00001974"/>
    </source>
</evidence>
<feature type="binding site" evidence="9">
    <location>
        <begin position="62"/>
        <end position="65"/>
    </location>
    <ligand>
        <name>FMN</name>
        <dbReference type="ChEBI" id="CHEBI:58210"/>
    </ligand>
</feature>
<comment type="similarity">
    <text evidence="9">In the N-terminal section; belongs to the flavodoxin family.</text>
</comment>
<feature type="binding site" evidence="9">
    <location>
        <position position="454"/>
    </location>
    <ligand>
        <name>NADP(+)</name>
        <dbReference type="ChEBI" id="CHEBI:58349"/>
    </ligand>
</feature>
<comment type="function">
    <text evidence="9">NADPH-dependent reductase which is a central component of the cytosolic iron-sulfur (Fe-S) protein assembly (CIA) machinery. Transfers electrons from NADPH via its FAD and FMN prosthetic groups to the [2Fe-2S] cluster of DRE2, another key component of the CIA machinery. In turn, this reduced cluster provides electrons for assembly of cytosolic iron-sulfur cluster proteins. Positively controls H(2)O(2)-induced cell death.</text>
</comment>
<evidence type="ECO:0000313" key="12">
    <source>
        <dbReference type="EMBL" id="OVF09643.1"/>
    </source>
</evidence>
<sequence length="584" mass="66441">MTYSVDSVTILYGSETGNAQDYAHYLARKLRYHSLRPTLASLDSYDMKKLITETRFLIILCSTTGQGELPRNAKKFMRLLLKKKLPADLLSHVKCTTFGLGDSSYPKFNHAIKKIHTRLAQLGCVDLSPRCESDELAPEGVDGFYAEWESALIEALHLHFPNAPQIDENVLLPPEYRLSLDESKPDLCPVGDLGLTRPAALFRGKITKNTRVTAQDHFQDVRHVVIESADALSYSPGDTVALYPQNDEKSVELLLESQPHWLKIADKPLSLPHVDIEGGLISRDKLTLRTLLTYHMDIQAIPQRSFFALLHHFVDSSSEDGQRERDKLREFSQIENSEDLYNYAHRPRRSILETVMEFSQNLRIPVEYVLDLFPVIKVRLFSIASKPSPNLIEIVVAIVEYKTIIRRVRRGLCTKWLKSLEPGSELVFSVHASNLQFSTRQNPSPPVVMVSPGTGVAPMKSLIESAAGSQELYLFYGCRYRSKDFLFSDLWSSLEAKNFLHVYTAISREESKFKYVQDCMFGEKKLLSDLIVNKGAIFFLCGSNGKMPTQVRLTLVEILRELVAEPEKYLIDMENEGRYIQETW</sequence>
<feature type="binding site" evidence="9">
    <location>
        <position position="135"/>
    </location>
    <ligand>
        <name>FMN</name>
        <dbReference type="ChEBI" id="CHEBI:58210"/>
    </ligand>
</feature>
<feature type="binding site" evidence="9">
    <location>
        <begin position="100"/>
        <end position="109"/>
    </location>
    <ligand>
        <name>FMN</name>
        <dbReference type="ChEBI" id="CHEBI:58210"/>
    </ligand>
</feature>
<comment type="caution">
    <text evidence="9">Lacks conserved residue(s) required for the propagation of feature annotation.</text>
</comment>
<dbReference type="InterPro" id="IPR017927">
    <property type="entry name" value="FAD-bd_FR_type"/>
</dbReference>
<dbReference type="PRINTS" id="PR00371">
    <property type="entry name" value="FPNCR"/>
</dbReference>
<dbReference type="GO" id="GO:0016651">
    <property type="term" value="F:oxidoreductase activity, acting on NAD(P)H"/>
    <property type="evidence" value="ECO:0007669"/>
    <property type="project" value="UniProtKB-UniRule"/>
</dbReference>
<dbReference type="InterPro" id="IPR003097">
    <property type="entry name" value="CysJ-like_FAD-binding"/>
</dbReference>
<dbReference type="HAMAP" id="MF_03178">
    <property type="entry name" value="NDOR1"/>
    <property type="match status" value="1"/>
</dbReference>
<evidence type="ECO:0000256" key="1">
    <source>
        <dbReference type="ARBA" id="ARBA00001917"/>
    </source>
</evidence>
<evidence type="ECO:0000259" key="10">
    <source>
        <dbReference type="PROSITE" id="PS50902"/>
    </source>
</evidence>
<keyword evidence="3 9" id="KW-0963">Cytoplasm</keyword>
<feature type="binding site" evidence="9">
    <location>
        <begin position="379"/>
        <end position="382"/>
    </location>
    <ligand>
        <name>FAD</name>
        <dbReference type="ChEBI" id="CHEBI:57692"/>
    </ligand>
</feature>
<keyword evidence="7 9" id="KW-0521">NADP</keyword>
<keyword evidence="9" id="KW-0496">Mitochondrion</keyword>
<dbReference type="InterPro" id="IPR039261">
    <property type="entry name" value="FNR_nucleotide-bd"/>
</dbReference>
<feature type="binding site" evidence="9">
    <location>
        <begin position="513"/>
        <end position="517"/>
    </location>
    <ligand>
        <name>NADP(+)</name>
        <dbReference type="ChEBI" id="CHEBI:58349"/>
    </ligand>
</feature>
<dbReference type="Gene3D" id="3.40.50.80">
    <property type="entry name" value="Nucleotide-binding domain of ferredoxin-NADP reductase (FNR) module"/>
    <property type="match status" value="1"/>
</dbReference>
<dbReference type="PANTHER" id="PTHR19384">
    <property type="entry name" value="NITRIC OXIDE SYNTHASE-RELATED"/>
    <property type="match status" value="1"/>
</dbReference>
<comment type="cofactor">
    <cofactor evidence="2 9">
        <name>FAD</name>
        <dbReference type="ChEBI" id="CHEBI:57692"/>
    </cofactor>
</comment>
<comment type="subcellular location">
    <subcellularLocation>
        <location evidence="9">Cytoplasm</location>
    </subcellularLocation>
    <subcellularLocation>
        <location evidence="9">Mitochondrion</location>
    </subcellularLocation>
    <text evidence="9">Relocalizes to mitochondria after H(2)O(2) exposure.</text>
</comment>
<dbReference type="SUPFAM" id="SSF52343">
    <property type="entry name" value="Ferredoxin reductase-like, C-terminal NADP-linked domain"/>
    <property type="match status" value="1"/>
</dbReference>
<accession>A0AA91Q2S8</accession>
<comment type="subunit">
    <text evidence="9">Interacts with DRE2; as part of the cytosolic iron-sulfur (Fe-S) protein assembly (CIA) machinery.</text>
</comment>
<keyword evidence="5 9" id="KW-0288">FMN</keyword>